<keyword evidence="2" id="KW-1133">Transmembrane helix</keyword>
<dbReference type="InterPro" id="IPR029039">
    <property type="entry name" value="Flavoprotein-like_sf"/>
</dbReference>
<proteinExistence type="inferred from homology"/>
<keyword evidence="2" id="KW-0812">Transmembrane</keyword>
<dbReference type="AlphaFoldDB" id="A0A938YRE9"/>
<dbReference type="EMBL" id="JAFGDB010000061">
    <property type="protein sequence ID" value="MBN2067525.1"/>
    <property type="molecule type" value="Genomic_DNA"/>
</dbReference>
<name>A0A938YRE9_9ARCH</name>
<comment type="caution">
    <text evidence="4">The sequence shown here is derived from an EMBL/GenBank/DDBJ whole genome shotgun (WGS) entry which is preliminary data.</text>
</comment>
<dbReference type="PROSITE" id="PS50902">
    <property type="entry name" value="FLAVODOXIN_LIKE"/>
    <property type="match status" value="1"/>
</dbReference>
<dbReference type="InterPro" id="IPR008254">
    <property type="entry name" value="Flavodoxin/NO_synth"/>
</dbReference>
<sequence length="158" mass="17506">MNVLVAYYSKTGATEKVALALEKAFGEGNTVTVFRIRPEHELKAHEYRKSEKDLPLQKPLPSLKDFDLVIVGTPVWGFCPTPIVVSYLRQLQGAKGKRFALFATCTALPGTTIMRLSNILSTKGATVVDTLTIRSIFELDAEKLKPVQGFAQRLLKEP</sequence>
<dbReference type="SUPFAM" id="SSF52218">
    <property type="entry name" value="Flavoproteins"/>
    <property type="match status" value="1"/>
</dbReference>
<dbReference type="InterPro" id="IPR005025">
    <property type="entry name" value="FMN_Rdtase-like_dom"/>
</dbReference>
<protein>
    <submittedName>
        <fullName evidence="4">Flavodoxin family protein</fullName>
    </submittedName>
</protein>
<feature type="transmembrane region" description="Helical" evidence="2">
    <location>
        <begin position="68"/>
        <end position="88"/>
    </location>
</feature>
<accession>A0A938YRE9</accession>
<dbReference type="GO" id="GO:0016491">
    <property type="term" value="F:oxidoreductase activity"/>
    <property type="evidence" value="ECO:0007669"/>
    <property type="project" value="InterPro"/>
</dbReference>
<evidence type="ECO:0000259" key="3">
    <source>
        <dbReference type="PROSITE" id="PS50902"/>
    </source>
</evidence>
<evidence type="ECO:0000256" key="2">
    <source>
        <dbReference type="SAM" id="Phobius"/>
    </source>
</evidence>
<feature type="domain" description="Flavodoxin-like" evidence="3">
    <location>
        <begin position="3"/>
        <end position="155"/>
    </location>
</feature>
<dbReference type="PANTHER" id="PTHR39201">
    <property type="entry name" value="EXPORTED PROTEIN-RELATED"/>
    <property type="match status" value="1"/>
</dbReference>
<keyword evidence="2" id="KW-0472">Membrane</keyword>
<reference evidence="4" key="1">
    <citation type="submission" date="2021-01" db="EMBL/GenBank/DDBJ databases">
        <title>Active Sulfur Cycling in an Early Earth Analoge.</title>
        <authorList>
            <person name="Hahn C.R."/>
            <person name="Youssef N.H."/>
            <person name="Elshahed M."/>
        </authorList>
    </citation>
    <scope>NUCLEOTIDE SEQUENCE</scope>
    <source>
        <strain evidence="4">Zod_Metabat.1151</strain>
    </source>
</reference>
<evidence type="ECO:0000256" key="1">
    <source>
        <dbReference type="ARBA" id="ARBA00038292"/>
    </source>
</evidence>
<evidence type="ECO:0000313" key="5">
    <source>
        <dbReference type="Proteomes" id="UP000809243"/>
    </source>
</evidence>
<dbReference type="GO" id="GO:0010181">
    <property type="term" value="F:FMN binding"/>
    <property type="evidence" value="ECO:0007669"/>
    <property type="project" value="InterPro"/>
</dbReference>
<dbReference type="PANTHER" id="PTHR39201:SF1">
    <property type="entry name" value="FLAVODOXIN-LIKE DOMAIN-CONTAINING PROTEIN"/>
    <property type="match status" value="1"/>
</dbReference>
<dbReference type="Pfam" id="PF03358">
    <property type="entry name" value="FMN_red"/>
    <property type="match status" value="1"/>
</dbReference>
<evidence type="ECO:0000313" key="4">
    <source>
        <dbReference type="EMBL" id="MBN2067525.1"/>
    </source>
</evidence>
<organism evidence="4 5">
    <name type="scientific">Candidatus Iainarchaeum sp</name>
    <dbReference type="NCBI Taxonomy" id="3101447"/>
    <lineage>
        <taxon>Archaea</taxon>
        <taxon>Candidatus Iainarchaeota</taxon>
        <taxon>Candidatus Iainarchaeia</taxon>
        <taxon>Candidatus Iainarchaeales</taxon>
        <taxon>Candidatus Iainarchaeaceae</taxon>
        <taxon>Candidatus Iainarchaeum</taxon>
    </lineage>
</organism>
<dbReference type="Proteomes" id="UP000809243">
    <property type="component" value="Unassembled WGS sequence"/>
</dbReference>
<dbReference type="Gene3D" id="3.40.50.360">
    <property type="match status" value="1"/>
</dbReference>
<comment type="similarity">
    <text evidence="1">Belongs to the SsuE family. Isf subfamily.</text>
</comment>
<gene>
    <name evidence="4" type="ORF">JW744_03595</name>
</gene>